<dbReference type="SUPFAM" id="SSF52283">
    <property type="entry name" value="Formate/glycerate dehydrogenase catalytic domain-like"/>
    <property type="match status" value="1"/>
</dbReference>
<dbReference type="GO" id="GO:0051287">
    <property type="term" value="F:NAD binding"/>
    <property type="evidence" value="ECO:0007669"/>
    <property type="project" value="InterPro"/>
</dbReference>
<dbReference type="SUPFAM" id="SSF51735">
    <property type="entry name" value="NAD(P)-binding Rossmann-fold domains"/>
    <property type="match status" value="1"/>
</dbReference>
<dbReference type="EMBL" id="BMWZ01000006">
    <property type="protein sequence ID" value="GGZ86592.1"/>
    <property type="molecule type" value="Genomic_DNA"/>
</dbReference>
<evidence type="ECO:0000256" key="1">
    <source>
        <dbReference type="ARBA" id="ARBA00023002"/>
    </source>
</evidence>
<dbReference type="Proteomes" id="UP000636004">
    <property type="component" value="Unassembled WGS sequence"/>
</dbReference>
<evidence type="ECO:0000256" key="2">
    <source>
        <dbReference type="ARBA" id="ARBA00023027"/>
    </source>
</evidence>
<reference evidence="4" key="1">
    <citation type="journal article" date="2014" name="Int. J. Syst. Evol. Microbiol.">
        <title>Complete genome sequence of Corynebacterium casei LMG S-19264T (=DSM 44701T), isolated from a smear-ripened cheese.</title>
        <authorList>
            <consortium name="US DOE Joint Genome Institute (JGI-PGF)"/>
            <person name="Walter F."/>
            <person name="Albersmeier A."/>
            <person name="Kalinowski J."/>
            <person name="Ruckert C."/>
        </authorList>
    </citation>
    <scope>NUCLEOTIDE SEQUENCE</scope>
    <source>
        <strain evidence="4">KCTC 12710</strain>
    </source>
</reference>
<dbReference type="Gene3D" id="3.40.50.720">
    <property type="entry name" value="NAD(P)-binding Rossmann-like Domain"/>
    <property type="match status" value="2"/>
</dbReference>
<dbReference type="GO" id="GO:0016491">
    <property type="term" value="F:oxidoreductase activity"/>
    <property type="evidence" value="ECO:0007669"/>
    <property type="project" value="UniProtKB-KW"/>
</dbReference>
<dbReference type="InterPro" id="IPR036291">
    <property type="entry name" value="NAD(P)-bd_dom_sf"/>
</dbReference>
<keyword evidence="2" id="KW-0520">NAD</keyword>
<keyword evidence="1" id="KW-0560">Oxidoreductase</keyword>
<proteinExistence type="predicted"/>
<dbReference type="AlphaFoldDB" id="A0A918VBZ3"/>
<feature type="domain" description="D-isomer specific 2-hydroxyacid dehydrogenase NAD-binding" evidence="3">
    <location>
        <begin position="158"/>
        <end position="338"/>
    </location>
</feature>
<sequence length="375" mass="40771">MKKLQLITSLFLACFYLQVEGQVAEINIDSLILELGIRESSMASRDMAGWERPKKVTMLIAPKAESGFASKQWFLEVADGVNIEFVSGRAEVEKSIVDSDVYIGGCSDVITQSKTLDYIHIASAGIDRCGRIPGLKTSKLIATNNAKVHSETIAEHSIALVMALTRRLPMFHDLKTASDWSRGNAPNAPKAIALKGKTMLVLGLGGIGSQVAKRAHALEMRVIGTRNSSRTGPDYMGYIGLSDETNTLAKQADIVVNALPLTKTTEGIVDEAFFNNLKDGSYYISVGRGKTTDTNALIAALKSGKLSGAGLDVTDPEPLPKGHEIWTMPNVIITQHTAGKSDLTSRNAYMIIRENLRRYIQGEKLLNMVDLARGY</sequence>
<comment type="caution">
    <text evidence="4">The sequence shown here is derived from an EMBL/GenBank/DDBJ whole genome shotgun (WGS) entry which is preliminary data.</text>
</comment>
<gene>
    <name evidence="4" type="ORF">GCM10007028_25860</name>
</gene>
<dbReference type="RefSeq" id="WP_189361379.1">
    <property type="nucleotide sequence ID" value="NZ_BMWZ01000006.1"/>
</dbReference>
<protein>
    <submittedName>
        <fullName evidence="4">3-phosphoglycerate dehydrogenase</fullName>
    </submittedName>
</protein>
<dbReference type="Pfam" id="PF02826">
    <property type="entry name" value="2-Hacid_dh_C"/>
    <property type="match status" value="1"/>
</dbReference>
<dbReference type="PANTHER" id="PTHR43333:SF1">
    <property type="entry name" value="D-ISOMER SPECIFIC 2-HYDROXYACID DEHYDROGENASE NAD-BINDING DOMAIN-CONTAINING PROTEIN"/>
    <property type="match status" value="1"/>
</dbReference>
<dbReference type="InterPro" id="IPR006140">
    <property type="entry name" value="D-isomer_DH_NAD-bd"/>
</dbReference>
<evidence type="ECO:0000313" key="5">
    <source>
        <dbReference type="Proteomes" id="UP000636004"/>
    </source>
</evidence>
<dbReference type="CDD" id="cd05300">
    <property type="entry name" value="2-Hacid_dh_1"/>
    <property type="match status" value="1"/>
</dbReference>
<dbReference type="PANTHER" id="PTHR43333">
    <property type="entry name" value="2-HACID_DH_C DOMAIN-CONTAINING PROTEIN"/>
    <property type="match status" value="1"/>
</dbReference>
<reference evidence="4" key="2">
    <citation type="submission" date="2020-09" db="EMBL/GenBank/DDBJ databases">
        <authorList>
            <person name="Sun Q."/>
            <person name="Kim S."/>
        </authorList>
    </citation>
    <scope>NUCLEOTIDE SEQUENCE</scope>
    <source>
        <strain evidence="4">KCTC 12710</strain>
    </source>
</reference>
<name>A0A918VBZ3_9FLAO</name>
<evidence type="ECO:0000259" key="3">
    <source>
        <dbReference type="Pfam" id="PF02826"/>
    </source>
</evidence>
<organism evidence="4 5">
    <name type="scientific">Algibacter mikhailovii</name>
    <dbReference type="NCBI Taxonomy" id="425498"/>
    <lineage>
        <taxon>Bacteria</taxon>
        <taxon>Pseudomonadati</taxon>
        <taxon>Bacteroidota</taxon>
        <taxon>Flavobacteriia</taxon>
        <taxon>Flavobacteriales</taxon>
        <taxon>Flavobacteriaceae</taxon>
        <taxon>Algibacter</taxon>
    </lineage>
</organism>
<evidence type="ECO:0000313" key="4">
    <source>
        <dbReference type="EMBL" id="GGZ86592.1"/>
    </source>
</evidence>
<accession>A0A918VBZ3</accession>
<keyword evidence="5" id="KW-1185">Reference proteome</keyword>